<dbReference type="PANTHER" id="PTHR33841:SF1">
    <property type="entry name" value="DNA METHYLTRANSFERASE A"/>
    <property type="match status" value="1"/>
</dbReference>
<gene>
    <name evidence="6" type="ORF">CV103_05945</name>
</gene>
<evidence type="ECO:0000256" key="5">
    <source>
        <dbReference type="SAM" id="MobiDB-lite"/>
    </source>
</evidence>
<comment type="catalytic activity">
    <reaction evidence="4">
        <text>a 2'-deoxyadenosine in DNA + S-adenosyl-L-methionine = an N(6)-methyl-2'-deoxyadenosine in DNA + S-adenosyl-L-homocysteine + H(+)</text>
        <dbReference type="Rhea" id="RHEA:15197"/>
        <dbReference type="Rhea" id="RHEA-COMP:12418"/>
        <dbReference type="Rhea" id="RHEA-COMP:12419"/>
        <dbReference type="ChEBI" id="CHEBI:15378"/>
        <dbReference type="ChEBI" id="CHEBI:57856"/>
        <dbReference type="ChEBI" id="CHEBI:59789"/>
        <dbReference type="ChEBI" id="CHEBI:90615"/>
        <dbReference type="ChEBI" id="CHEBI:90616"/>
        <dbReference type="EC" id="2.1.1.72"/>
    </reaction>
</comment>
<dbReference type="GO" id="GO:0004519">
    <property type="term" value="F:endonuclease activity"/>
    <property type="evidence" value="ECO:0007669"/>
    <property type="project" value="UniProtKB-KW"/>
</dbReference>
<accession>A0A2T4I5G9</accession>
<proteinExistence type="predicted"/>
<protein>
    <recommendedName>
        <fullName evidence="1">site-specific DNA-methyltransferase (adenine-specific)</fullName>
        <ecNumber evidence="1">2.1.1.72</ecNumber>
    </recommendedName>
</protein>
<evidence type="ECO:0000256" key="2">
    <source>
        <dbReference type="ARBA" id="ARBA00022603"/>
    </source>
</evidence>
<keyword evidence="6" id="KW-0378">Hydrolase</keyword>
<dbReference type="Proteomes" id="UP000241206">
    <property type="component" value="Unassembled WGS sequence"/>
</dbReference>
<evidence type="ECO:0000313" key="6">
    <source>
        <dbReference type="EMBL" id="PTD25351.1"/>
    </source>
</evidence>
<dbReference type="InterPro" id="IPR050953">
    <property type="entry name" value="N4_N6_ade-DNA_methylase"/>
</dbReference>
<feature type="region of interest" description="Disordered" evidence="5">
    <location>
        <begin position="1089"/>
        <end position="1112"/>
    </location>
</feature>
<dbReference type="PANTHER" id="PTHR33841">
    <property type="entry name" value="DNA METHYLTRANSFERASE YEEA-RELATED"/>
    <property type="match status" value="1"/>
</dbReference>
<keyword evidence="2" id="KW-0489">Methyltransferase</keyword>
<dbReference type="RefSeq" id="WP_107394299.1">
    <property type="nucleotide sequence ID" value="NZ_PHHF01000025.1"/>
</dbReference>
<evidence type="ECO:0000256" key="4">
    <source>
        <dbReference type="ARBA" id="ARBA00047942"/>
    </source>
</evidence>
<dbReference type="EC" id="2.1.1.72" evidence="1"/>
<keyword evidence="7" id="KW-1185">Reference proteome</keyword>
<evidence type="ECO:0000256" key="1">
    <source>
        <dbReference type="ARBA" id="ARBA00011900"/>
    </source>
</evidence>
<keyword evidence="3" id="KW-0808">Transferase</keyword>
<dbReference type="GO" id="GO:0032259">
    <property type="term" value="P:methylation"/>
    <property type="evidence" value="ECO:0007669"/>
    <property type="project" value="UniProtKB-KW"/>
</dbReference>
<organism evidence="6 7">
    <name type="scientific">Edaphosphingomonas fennica</name>
    <dbReference type="NCBI Taxonomy" id="114404"/>
    <lineage>
        <taxon>Bacteria</taxon>
        <taxon>Pseudomonadati</taxon>
        <taxon>Pseudomonadota</taxon>
        <taxon>Alphaproteobacteria</taxon>
        <taxon>Sphingomonadales</taxon>
        <taxon>Rhizorhabdaceae</taxon>
        <taxon>Edaphosphingomonas</taxon>
    </lineage>
</organism>
<sequence length="1112" mass="123510">MSDRYLPTPLRRALEKAVRQARDVAEEGARDAIQRLGVADGKAPPYLNDAEKDLRRRLRAHARALGNGFDRAAETQETKRLVEATAYAHWHRMLFARFLAERDLLRHPQHDVPVTLADCRELAEEEGLPDGWAVAERYAAAMLPGVFRLDDPVLAVEFDPVHTQALNRLVTDLDASVFEAEDSLGWTYQFWRAAEKDTVNKSGVKIGADELPAVTQLFTEPYMVRFLLHNTLGAWWAGKVLAADPALAQTAADEIELRAACSLPDYNFEMLRFVREGDDGPWRPAAGTYPGWPKEAKAITMLDPCCGSGHFLTEALAILAALRQAEEHLSPADAIATVLRDNLHGLEIDGRCVQIAAFAVALTAWRIGGWQTLPLPHIAWVGAPPPLPKRDFVALADGDAELEYALAALHDLFAQAPVLGTLLEPAGGDLFEAEKLRMIERLLTPLLAKARKAEPEQVEGVVAARGMADAAALLHRTYVLQSTNVPYLGRGKQDQALADYISRRFEAAKADLASAMIARMRGLASKGGTYCAVTPQSWTFLGSYQLFRIQILDQQKLDFMCALGSKAFETISGEVVNTVLVSISNHNPTSDAVFIGIDCNNEESATEKQINLKLGRTSELKQSQQIKNPDARIILGEFNSGRLLETFAQSYQGIKTGDDPRYRRVFWEPLLPSDKWRFIQTTVERTKSFGGLDGVVDLSNGGRHIARLQGLGAHGRAGCVVSQMSSLQASIYLGEAFDSNVSALVAIDPKHASAIWEFCASPEYEKLVRRIEPSMKANNAVLAKVPFDIKHWQKVASDRHSNGLPKPISNDPTQWIFHGHPKPAEHGTTLLTALARLGGYRWPAEADPDMRLSDEARAWIAKAAELPAGDNDGLLGVPAVAGEKPLADRLRAYLAAVFGTDWSDALERRLVAEGDEVLDKKQARDGSLEAWLRDRAFRQHCALFGQRPFLWHIWDGLKDGFSVFVHYNRFDQAALRKLTYTMLGDWLARAQAEGNQLRYEKGRELQQKLEKILEGEKPYDIFVRWKSLAQQPLGWDPDLDDGVRQNIRPFIIAGVLTHDLSKILKDKDRGKDVPSAPWYDVFNGERRNDHHTTLAEKRAAREAATKRVEAAK</sequence>
<name>A0A2T4I5G9_9SPHN</name>
<dbReference type="GO" id="GO:0009007">
    <property type="term" value="F:site-specific DNA-methyltransferase (adenine-specific) activity"/>
    <property type="evidence" value="ECO:0007669"/>
    <property type="project" value="UniProtKB-EC"/>
</dbReference>
<dbReference type="SUPFAM" id="SSF53335">
    <property type="entry name" value="S-adenosyl-L-methionine-dependent methyltransferases"/>
    <property type="match status" value="1"/>
</dbReference>
<keyword evidence="6" id="KW-0255">Endonuclease</keyword>
<comment type="caution">
    <text evidence="6">The sequence shown here is derived from an EMBL/GenBank/DDBJ whole genome shotgun (WGS) entry which is preliminary data.</text>
</comment>
<keyword evidence="6" id="KW-0540">Nuclease</keyword>
<dbReference type="InterPro" id="IPR029063">
    <property type="entry name" value="SAM-dependent_MTases_sf"/>
</dbReference>
<dbReference type="Gene3D" id="3.40.50.150">
    <property type="entry name" value="Vaccinia Virus protein VP39"/>
    <property type="match status" value="1"/>
</dbReference>
<dbReference type="AlphaFoldDB" id="A0A2T4I5G9"/>
<evidence type="ECO:0000256" key="3">
    <source>
        <dbReference type="ARBA" id="ARBA00022679"/>
    </source>
</evidence>
<reference evidence="6 7" key="1">
    <citation type="submission" date="2017-11" db="EMBL/GenBank/DDBJ databases">
        <title>Sphingomonas oleivorans sp. nov., isolated from oil-contaminated soil.</title>
        <authorList>
            <person name="Wang L."/>
            <person name="Chen L."/>
        </authorList>
    </citation>
    <scope>NUCLEOTIDE SEQUENCE [LARGE SCALE GENOMIC DNA]</scope>
    <source>
        <strain evidence="6 7">K101</strain>
    </source>
</reference>
<evidence type="ECO:0000313" key="7">
    <source>
        <dbReference type="Proteomes" id="UP000241206"/>
    </source>
</evidence>
<dbReference type="EMBL" id="PHHF01000025">
    <property type="protein sequence ID" value="PTD25351.1"/>
    <property type="molecule type" value="Genomic_DNA"/>
</dbReference>